<protein>
    <submittedName>
        <fullName evidence="1">Uncharacterized protein</fullName>
    </submittedName>
</protein>
<dbReference type="KEGG" id="mtun:MTUNDRAET4_2632"/>
<dbReference type="AlphaFoldDB" id="A0A4U8Z2G8"/>
<evidence type="ECO:0000313" key="1">
    <source>
        <dbReference type="EMBL" id="VFU09519.1"/>
    </source>
</evidence>
<evidence type="ECO:0000313" key="2">
    <source>
        <dbReference type="Proteomes" id="UP000294360"/>
    </source>
</evidence>
<proteinExistence type="predicted"/>
<dbReference type="Proteomes" id="UP000294360">
    <property type="component" value="Chromosome"/>
</dbReference>
<organism evidence="1 2">
    <name type="scientific">Methylocella tundrae</name>
    <dbReference type="NCBI Taxonomy" id="227605"/>
    <lineage>
        <taxon>Bacteria</taxon>
        <taxon>Pseudomonadati</taxon>
        <taxon>Pseudomonadota</taxon>
        <taxon>Alphaproteobacteria</taxon>
        <taxon>Hyphomicrobiales</taxon>
        <taxon>Beijerinckiaceae</taxon>
        <taxon>Methylocella</taxon>
    </lineage>
</organism>
<sequence>MAVTGPGCKRSFLFAVWRGAGFALRRRVFAPGALAESALDSGFEIA</sequence>
<dbReference type="EMBL" id="LR536450">
    <property type="protein sequence ID" value="VFU09519.1"/>
    <property type="molecule type" value="Genomic_DNA"/>
</dbReference>
<reference evidence="1 2" key="1">
    <citation type="submission" date="2019-03" db="EMBL/GenBank/DDBJ databases">
        <authorList>
            <person name="Kox A.R. M."/>
        </authorList>
    </citation>
    <scope>NUCLEOTIDE SEQUENCE [LARGE SCALE GENOMIC DNA]</scope>
    <source>
        <strain evidence="1">MTUNDRAET4 annotated genome</strain>
    </source>
</reference>
<accession>A0A4U8Z2G8</accession>
<name>A0A4U8Z2G8_METTU</name>
<gene>
    <name evidence="1" type="ORF">MTUNDRAET4_2632</name>
</gene>